<dbReference type="PANTHER" id="PTHR34220:SF7">
    <property type="entry name" value="SENSOR HISTIDINE KINASE YPDA"/>
    <property type="match status" value="1"/>
</dbReference>
<keyword evidence="3" id="KW-0808">Transferase</keyword>
<dbReference type="Proteomes" id="UP000219353">
    <property type="component" value="Unassembled WGS sequence"/>
</dbReference>
<organism evidence="3 4">
    <name type="scientific">Arsukibacterium tuosuense</name>
    <dbReference type="NCBI Taxonomy" id="1323745"/>
    <lineage>
        <taxon>Bacteria</taxon>
        <taxon>Pseudomonadati</taxon>
        <taxon>Pseudomonadota</taxon>
        <taxon>Gammaproteobacteria</taxon>
        <taxon>Chromatiales</taxon>
        <taxon>Chromatiaceae</taxon>
        <taxon>Arsukibacterium</taxon>
    </lineage>
</organism>
<dbReference type="AlphaFoldDB" id="A0A285I479"/>
<reference evidence="4" key="1">
    <citation type="submission" date="2017-09" db="EMBL/GenBank/DDBJ databases">
        <authorList>
            <person name="Varghese N."/>
            <person name="Submissions S."/>
        </authorList>
    </citation>
    <scope>NUCLEOTIDE SEQUENCE [LARGE SCALE GENOMIC DNA]</scope>
    <source>
        <strain evidence="4">CGMCC 1.12461</strain>
    </source>
</reference>
<feature type="transmembrane region" description="Helical" evidence="1">
    <location>
        <begin position="73"/>
        <end position="91"/>
    </location>
</feature>
<protein>
    <submittedName>
        <fullName evidence="3">Histidine kinase-, DNA gyrase B-, and HSP90-like ATPase</fullName>
    </submittedName>
</protein>
<dbReference type="SMART" id="SM00387">
    <property type="entry name" value="HATPase_c"/>
    <property type="match status" value="1"/>
</dbReference>
<evidence type="ECO:0000313" key="3">
    <source>
        <dbReference type="EMBL" id="SNY41876.1"/>
    </source>
</evidence>
<proteinExistence type="predicted"/>
<keyword evidence="3" id="KW-0418">Kinase</keyword>
<dbReference type="PROSITE" id="PS50109">
    <property type="entry name" value="HIS_KIN"/>
    <property type="match status" value="1"/>
</dbReference>
<dbReference type="PANTHER" id="PTHR34220">
    <property type="entry name" value="SENSOR HISTIDINE KINASE YPDA"/>
    <property type="match status" value="1"/>
</dbReference>
<name>A0A285I479_9GAMM</name>
<dbReference type="InterPro" id="IPR050640">
    <property type="entry name" value="Bact_2-comp_sensor_kinase"/>
</dbReference>
<gene>
    <name evidence="3" type="ORF">SAMN06297280_0362</name>
</gene>
<feature type="domain" description="Histidine kinase" evidence="2">
    <location>
        <begin position="255"/>
        <end position="352"/>
    </location>
</feature>
<keyword evidence="4" id="KW-1185">Reference proteome</keyword>
<dbReference type="InterPro" id="IPR003594">
    <property type="entry name" value="HATPase_dom"/>
</dbReference>
<accession>A0A285I479</accession>
<evidence type="ECO:0000256" key="1">
    <source>
        <dbReference type="SAM" id="Phobius"/>
    </source>
</evidence>
<keyword evidence="1" id="KW-0472">Membrane</keyword>
<dbReference type="GO" id="GO:0016020">
    <property type="term" value="C:membrane"/>
    <property type="evidence" value="ECO:0007669"/>
    <property type="project" value="InterPro"/>
</dbReference>
<keyword evidence="1" id="KW-1133">Transmembrane helix</keyword>
<evidence type="ECO:0000313" key="4">
    <source>
        <dbReference type="Proteomes" id="UP000219353"/>
    </source>
</evidence>
<evidence type="ECO:0000259" key="2">
    <source>
        <dbReference type="PROSITE" id="PS50109"/>
    </source>
</evidence>
<dbReference type="SUPFAM" id="SSF55874">
    <property type="entry name" value="ATPase domain of HSP90 chaperone/DNA topoisomerase II/histidine kinase"/>
    <property type="match status" value="1"/>
</dbReference>
<dbReference type="Gene3D" id="3.30.565.10">
    <property type="entry name" value="Histidine kinase-like ATPase, C-terminal domain"/>
    <property type="match status" value="1"/>
</dbReference>
<feature type="transmembrane region" description="Helical" evidence="1">
    <location>
        <begin position="118"/>
        <end position="136"/>
    </location>
</feature>
<dbReference type="Pfam" id="PF06580">
    <property type="entry name" value="His_kinase"/>
    <property type="match status" value="1"/>
</dbReference>
<dbReference type="InterPro" id="IPR005467">
    <property type="entry name" value="His_kinase_dom"/>
</dbReference>
<feature type="transmembrane region" description="Helical" evidence="1">
    <location>
        <begin position="12"/>
        <end position="33"/>
    </location>
</feature>
<dbReference type="InterPro" id="IPR010559">
    <property type="entry name" value="Sig_transdc_His_kin_internal"/>
</dbReference>
<sequence>MYKVFEDRNRQFWILHSLGWLGFAIVNYLGSLVQETRDAYLIVVALDAYVGWLITIPLRYIYQRIWFWQPWRMILLVFVSALLIAAVWTSVRNFNYWEIYRHGYRPDDWLQYIKDTPVAFYVMLSWSGLYFGIKYYQTLQLEKQKSLTATNKAHEAQLKMLRYQLNPHFLFNTLNAISTLVLINEADTANKMVTRLSDFLRYSLYKDPINRVPLEQELYAAKLYLEIEKVRFSERLTIEFNIEQGTERALVPSLILQPLIENAIKYAVASQVNGGAISITAKKFGHDLLLEVSDNGPGMSISDGIPKSTACGVGLVNTKERLAALYDNDFALVLTHNEPTGLKVNIRIPLQLEQLETNHVEGNSSRR</sequence>
<dbReference type="Pfam" id="PF02518">
    <property type="entry name" value="HATPase_c"/>
    <property type="match status" value="1"/>
</dbReference>
<keyword evidence="1" id="KW-0812">Transmembrane</keyword>
<dbReference type="GO" id="GO:0000155">
    <property type="term" value="F:phosphorelay sensor kinase activity"/>
    <property type="evidence" value="ECO:0007669"/>
    <property type="project" value="InterPro"/>
</dbReference>
<dbReference type="InterPro" id="IPR036890">
    <property type="entry name" value="HATPase_C_sf"/>
</dbReference>
<dbReference type="EMBL" id="OBEB01000001">
    <property type="protein sequence ID" value="SNY41876.1"/>
    <property type="molecule type" value="Genomic_DNA"/>
</dbReference>
<dbReference type="OrthoDB" id="2514702at2"/>
<feature type="transmembrane region" description="Helical" evidence="1">
    <location>
        <begin position="39"/>
        <end position="61"/>
    </location>
</feature>